<proteinExistence type="predicted"/>
<name>A0A8S5L7F7_9CAUD</name>
<organism evidence="1">
    <name type="scientific">CrAss-like virus sp. ctt4r3</name>
    <dbReference type="NCBI Taxonomy" id="2823619"/>
    <lineage>
        <taxon>Viruses</taxon>
        <taxon>Duplodnaviria</taxon>
        <taxon>Heunggongvirae</taxon>
        <taxon>Uroviricota</taxon>
        <taxon>Caudoviricetes</taxon>
        <taxon>Crassvirales</taxon>
    </lineage>
</organism>
<evidence type="ECO:0000313" key="1">
    <source>
        <dbReference type="EMBL" id="DAD65844.1"/>
    </source>
</evidence>
<sequence>MHENLQDNGRINTIFIHYIIYLCLCNVIQL</sequence>
<protein>
    <submittedName>
        <fullName evidence="1">Uncharacterized protein</fullName>
    </submittedName>
</protein>
<accession>A0A8S5L7F7</accession>
<dbReference type="EMBL" id="BK014649">
    <property type="protein sequence ID" value="DAD65844.1"/>
    <property type="molecule type" value="Genomic_DNA"/>
</dbReference>
<reference evidence="1" key="1">
    <citation type="journal article" date="2021" name="Proc. Natl. Acad. Sci. U.S.A.">
        <title>A Catalog of Tens of Thousands of Viruses from Human Metagenomes Reveals Hidden Associations with Chronic Diseases.</title>
        <authorList>
            <person name="Tisza M.J."/>
            <person name="Buck C.B."/>
        </authorList>
    </citation>
    <scope>NUCLEOTIDE SEQUENCE</scope>
    <source>
        <strain evidence="1">Ctt4r3</strain>
    </source>
</reference>